<accession>E3J730</accession>
<dbReference type="RefSeq" id="WP_013427507.1">
    <property type="nucleotide sequence ID" value="NC_014666.1"/>
</dbReference>
<evidence type="ECO:0008006" key="3">
    <source>
        <dbReference type="Google" id="ProtNLM"/>
    </source>
</evidence>
<dbReference type="Proteomes" id="UP000002484">
    <property type="component" value="Chromosome"/>
</dbReference>
<reference evidence="1 2" key="1">
    <citation type="submission" date="2010-10" db="EMBL/GenBank/DDBJ databases">
        <title>Complete sequence of Frankia sp. EuI1c.</title>
        <authorList>
            <consortium name="US DOE Joint Genome Institute"/>
            <person name="Lucas S."/>
            <person name="Copeland A."/>
            <person name="Lapidus A."/>
            <person name="Cheng J.-F."/>
            <person name="Bruce D."/>
            <person name="Goodwin L."/>
            <person name="Pitluck S."/>
            <person name="Chertkov O."/>
            <person name="Detter J.C."/>
            <person name="Han C."/>
            <person name="Tapia R."/>
            <person name="Land M."/>
            <person name="Hauser L."/>
            <person name="Jeffries C."/>
            <person name="Kyrpides N."/>
            <person name="Ivanova N."/>
            <person name="Mikhailova N."/>
            <person name="Beauchemin N."/>
            <person name="Sen A."/>
            <person name="Sur S.A."/>
            <person name="Gtari M."/>
            <person name="Wall L."/>
            <person name="Tisa L."/>
            <person name="Woyke T."/>
        </authorList>
    </citation>
    <scope>NUCLEOTIDE SEQUENCE [LARGE SCALE GENOMIC DNA]</scope>
    <source>
        <strain evidence="2">DSM 45817 / CECT 9037 / EuI1c</strain>
    </source>
</reference>
<dbReference type="OrthoDB" id="3391654at2"/>
<evidence type="ECO:0000313" key="2">
    <source>
        <dbReference type="Proteomes" id="UP000002484"/>
    </source>
</evidence>
<name>E3J730_PSEI1</name>
<proteinExistence type="predicted"/>
<organism evidence="1 2">
    <name type="scientific">Pseudofrankia inefficax (strain DSM 45817 / CECT 9037 / DDB 130130 / EuI1c)</name>
    <name type="common">Frankia inefficax</name>
    <dbReference type="NCBI Taxonomy" id="298654"/>
    <lineage>
        <taxon>Bacteria</taxon>
        <taxon>Bacillati</taxon>
        <taxon>Actinomycetota</taxon>
        <taxon>Actinomycetes</taxon>
        <taxon>Frankiales</taxon>
        <taxon>Frankiaceae</taxon>
        <taxon>Pseudofrankia</taxon>
    </lineage>
</organism>
<keyword evidence="2" id="KW-1185">Reference proteome</keyword>
<dbReference type="KEGG" id="fri:FraEuI1c_6413"/>
<dbReference type="EMBL" id="CP002299">
    <property type="protein sequence ID" value="ADP84394.1"/>
    <property type="molecule type" value="Genomic_DNA"/>
</dbReference>
<dbReference type="STRING" id="298654.FraEuI1c_6413"/>
<evidence type="ECO:0000313" key="1">
    <source>
        <dbReference type="EMBL" id="ADP84394.1"/>
    </source>
</evidence>
<dbReference type="AlphaFoldDB" id="E3J730"/>
<dbReference type="HOGENOM" id="CLU_140176_17_1_11"/>
<dbReference type="InParanoid" id="E3J730"/>
<gene>
    <name evidence="1" type="ordered locus">FraEuI1c_6413</name>
</gene>
<protein>
    <recommendedName>
        <fullName evidence="3">Helix-turn-helix domain-containing protein</fullName>
    </recommendedName>
</protein>
<sequence>MSDDVWTTGDIGRRLGISAERARQLSHRDGFPAPSVAHGKVRLWRPADVEQWIGEHRPDKAAG</sequence>